<protein>
    <recommendedName>
        <fullName evidence="5">Secreted protein</fullName>
    </recommendedName>
</protein>
<keyword evidence="2" id="KW-0812">Transmembrane</keyword>
<keyword evidence="2" id="KW-0472">Membrane</keyword>
<evidence type="ECO:0008006" key="5">
    <source>
        <dbReference type="Google" id="ProtNLM"/>
    </source>
</evidence>
<feature type="transmembrane region" description="Helical" evidence="2">
    <location>
        <begin position="7"/>
        <end position="28"/>
    </location>
</feature>
<gene>
    <name evidence="3" type="ORF">GCM10009789_65720</name>
</gene>
<dbReference type="Proteomes" id="UP001500393">
    <property type="component" value="Unassembled WGS sequence"/>
</dbReference>
<evidence type="ECO:0000256" key="2">
    <source>
        <dbReference type="SAM" id="Phobius"/>
    </source>
</evidence>
<evidence type="ECO:0000313" key="3">
    <source>
        <dbReference type="EMBL" id="GAA1602470.1"/>
    </source>
</evidence>
<dbReference type="RefSeq" id="WP_344220630.1">
    <property type="nucleotide sequence ID" value="NZ_BAAAOS010000050.1"/>
</dbReference>
<evidence type="ECO:0000256" key="1">
    <source>
        <dbReference type="SAM" id="MobiDB-lite"/>
    </source>
</evidence>
<name>A0ABN2EBH7_9ACTN</name>
<keyword evidence="2" id="KW-1133">Transmembrane helix</keyword>
<evidence type="ECO:0000313" key="4">
    <source>
        <dbReference type="Proteomes" id="UP001500393"/>
    </source>
</evidence>
<feature type="region of interest" description="Disordered" evidence="1">
    <location>
        <begin position="35"/>
        <end position="55"/>
    </location>
</feature>
<sequence>MNHSSRAHFVVPVAIVLGVVTVVLALIFGSPNWDEPETVASEPTILPSAGDETTAPLEAWKRPSTTDPEELAIGYARAIWTYDTAKHGFHDWQNAVSVFADPTGEGPRIARSLMPLFPEWQQLDLRNARATVDGLTAEITPEMKRLQHSAAAPKGWTGFVVRGKQTTVLDNETVVTSRQAAVGVVCTSICKFWSASAQLNP</sequence>
<reference evidence="3 4" key="1">
    <citation type="journal article" date="2019" name="Int. J. Syst. Evol. Microbiol.">
        <title>The Global Catalogue of Microorganisms (GCM) 10K type strain sequencing project: providing services to taxonomists for standard genome sequencing and annotation.</title>
        <authorList>
            <consortium name="The Broad Institute Genomics Platform"/>
            <consortium name="The Broad Institute Genome Sequencing Center for Infectious Disease"/>
            <person name="Wu L."/>
            <person name="Ma J."/>
        </authorList>
    </citation>
    <scope>NUCLEOTIDE SEQUENCE [LARGE SCALE GENOMIC DNA]</scope>
    <source>
        <strain evidence="3 4">JCM 14969</strain>
    </source>
</reference>
<comment type="caution">
    <text evidence="3">The sequence shown here is derived from an EMBL/GenBank/DDBJ whole genome shotgun (WGS) entry which is preliminary data.</text>
</comment>
<accession>A0ABN2EBH7</accession>
<dbReference type="EMBL" id="BAAAOS010000050">
    <property type="protein sequence ID" value="GAA1602470.1"/>
    <property type="molecule type" value="Genomic_DNA"/>
</dbReference>
<keyword evidence="4" id="KW-1185">Reference proteome</keyword>
<organism evidence="3 4">
    <name type="scientific">Kribbella sancticallisti</name>
    <dbReference type="NCBI Taxonomy" id="460087"/>
    <lineage>
        <taxon>Bacteria</taxon>
        <taxon>Bacillati</taxon>
        <taxon>Actinomycetota</taxon>
        <taxon>Actinomycetes</taxon>
        <taxon>Propionibacteriales</taxon>
        <taxon>Kribbellaceae</taxon>
        <taxon>Kribbella</taxon>
    </lineage>
</organism>
<proteinExistence type="predicted"/>